<gene>
    <name evidence="2" type="ORF">ABID46_000305</name>
</gene>
<comment type="caution">
    <text evidence="2">The sequence shown here is derived from an EMBL/GenBank/DDBJ whole genome shotgun (WGS) entry which is preliminary data.</text>
</comment>
<keyword evidence="3" id="KW-1185">Reference proteome</keyword>
<evidence type="ECO:0000313" key="2">
    <source>
        <dbReference type="EMBL" id="MET3730753.1"/>
    </source>
</evidence>
<accession>A0ABV2LQA2</accession>
<dbReference type="Proteomes" id="UP001549146">
    <property type="component" value="Unassembled WGS sequence"/>
</dbReference>
<proteinExistence type="predicted"/>
<dbReference type="RefSeq" id="WP_354506164.1">
    <property type="nucleotide sequence ID" value="NZ_JBEPMO010000001.1"/>
</dbReference>
<dbReference type="Gene3D" id="2.60.120.10">
    <property type="entry name" value="Jelly Rolls"/>
    <property type="match status" value="1"/>
</dbReference>
<organism evidence="2 3">
    <name type="scientific">Moheibacter stercoris</name>
    <dbReference type="NCBI Taxonomy" id="1628251"/>
    <lineage>
        <taxon>Bacteria</taxon>
        <taxon>Pseudomonadati</taxon>
        <taxon>Bacteroidota</taxon>
        <taxon>Flavobacteriia</taxon>
        <taxon>Flavobacteriales</taxon>
        <taxon>Weeksellaceae</taxon>
        <taxon>Moheibacter</taxon>
    </lineage>
</organism>
<name>A0ABV2LQA2_9FLAO</name>
<dbReference type="EMBL" id="JBEPMO010000001">
    <property type="protein sequence ID" value="MET3730753.1"/>
    <property type="molecule type" value="Genomic_DNA"/>
</dbReference>
<dbReference type="Pfam" id="PF00027">
    <property type="entry name" value="cNMP_binding"/>
    <property type="match status" value="1"/>
</dbReference>
<dbReference type="SUPFAM" id="SSF51206">
    <property type="entry name" value="cAMP-binding domain-like"/>
    <property type="match status" value="1"/>
</dbReference>
<evidence type="ECO:0000313" key="3">
    <source>
        <dbReference type="Proteomes" id="UP001549146"/>
    </source>
</evidence>
<feature type="domain" description="Cyclic nucleotide-binding" evidence="1">
    <location>
        <begin position="10"/>
        <end position="116"/>
    </location>
</feature>
<dbReference type="InterPro" id="IPR014710">
    <property type="entry name" value="RmlC-like_jellyroll"/>
</dbReference>
<reference evidence="2 3" key="1">
    <citation type="submission" date="2024-06" db="EMBL/GenBank/DDBJ databases">
        <title>Genomic Encyclopedia of Type Strains, Phase IV (KMG-IV): sequencing the most valuable type-strain genomes for metagenomic binning, comparative biology and taxonomic classification.</title>
        <authorList>
            <person name="Goeker M."/>
        </authorList>
    </citation>
    <scope>NUCLEOTIDE SEQUENCE [LARGE SCALE GENOMIC DNA]</scope>
    <source>
        <strain evidence="2 3">DSM 29388</strain>
    </source>
</reference>
<dbReference type="InterPro" id="IPR000595">
    <property type="entry name" value="cNMP-bd_dom"/>
</dbReference>
<dbReference type="PROSITE" id="PS50042">
    <property type="entry name" value="CNMP_BINDING_3"/>
    <property type="match status" value="1"/>
</dbReference>
<protein>
    <submittedName>
        <fullName evidence="2">CRP-like cAMP-binding protein</fullName>
    </submittedName>
</protein>
<dbReference type="InterPro" id="IPR018490">
    <property type="entry name" value="cNMP-bd_dom_sf"/>
</dbReference>
<sequence>MERIAQLLRKMSDAAEDEIQEYLSLHDPVRYKKGDILLEKGQIEEYLYFIESGIIRCFIAKEKKDDVKEITFSLVFSGWFFSAYDSFITQKPVRYTVECLSDVEIFRISYASIQSIYRKTDFGNEVGRHAVELLYINKTKREISLLSDSPDERYQYLLDHYPKEIMDVPLKHIASYIGVTPQALSKIRKRIFKRN</sequence>
<dbReference type="CDD" id="cd00038">
    <property type="entry name" value="CAP_ED"/>
    <property type="match status" value="1"/>
</dbReference>
<evidence type="ECO:0000259" key="1">
    <source>
        <dbReference type="PROSITE" id="PS50042"/>
    </source>
</evidence>